<comment type="caution">
    <text evidence="2">The sequence shown here is derived from an EMBL/GenBank/DDBJ whole genome shotgun (WGS) entry which is preliminary data.</text>
</comment>
<accession>A0A4U0XTD5</accession>
<keyword evidence="1" id="KW-0812">Transmembrane</keyword>
<evidence type="ECO:0000256" key="1">
    <source>
        <dbReference type="SAM" id="Phobius"/>
    </source>
</evidence>
<evidence type="ECO:0000313" key="3">
    <source>
        <dbReference type="Proteomes" id="UP000309340"/>
    </source>
</evidence>
<keyword evidence="1" id="KW-0472">Membrane</keyword>
<feature type="transmembrane region" description="Helical" evidence="1">
    <location>
        <begin position="233"/>
        <end position="259"/>
    </location>
</feature>
<feature type="transmembrane region" description="Helical" evidence="1">
    <location>
        <begin position="164"/>
        <end position="182"/>
    </location>
</feature>
<name>A0A4U0XTD5_9PEZI</name>
<reference evidence="2 3" key="1">
    <citation type="submission" date="2017-03" db="EMBL/GenBank/DDBJ databases">
        <title>Genomes of endolithic fungi from Antarctica.</title>
        <authorList>
            <person name="Coleine C."/>
            <person name="Masonjones S."/>
            <person name="Stajich J.E."/>
        </authorList>
    </citation>
    <scope>NUCLEOTIDE SEQUENCE [LARGE SCALE GENOMIC DNA]</scope>
    <source>
        <strain evidence="2 3">CCFEE 5184</strain>
    </source>
</reference>
<dbReference type="EMBL" id="NAJQ01000081">
    <property type="protein sequence ID" value="TKA79831.1"/>
    <property type="molecule type" value="Genomic_DNA"/>
</dbReference>
<gene>
    <name evidence="2" type="ORF">B0A55_02787</name>
</gene>
<dbReference type="OrthoDB" id="3647319at2759"/>
<dbReference type="Proteomes" id="UP000309340">
    <property type="component" value="Unassembled WGS sequence"/>
</dbReference>
<evidence type="ECO:0000313" key="2">
    <source>
        <dbReference type="EMBL" id="TKA79831.1"/>
    </source>
</evidence>
<organism evidence="2 3">
    <name type="scientific">Friedmanniomyces simplex</name>
    <dbReference type="NCBI Taxonomy" id="329884"/>
    <lineage>
        <taxon>Eukaryota</taxon>
        <taxon>Fungi</taxon>
        <taxon>Dikarya</taxon>
        <taxon>Ascomycota</taxon>
        <taxon>Pezizomycotina</taxon>
        <taxon>Dothideomycetes</taxon>
        <taxon>Dothideomycetidae</taxon>
        <taxon>Mycosphaerellales</taxon>
        <taxon>Teratosphaeriaceae</taxon>
        <taxon>Friedmanniomyces</taxon>
    </lineage>
</organism>
<dbReference type="AlphaFoldDB" id="A0A4U0XTD5"/>
<feature type="transmembrane region" description="Helical" evidence="1">
    <location>
        <begin position="188"/>
        <end position="212"/>
    </location>
</feature>
<keyword evidence="3" id="KW-1185">Reference proteome</keyword>
<feature type="transmembrane region" description="Helical" evidence="1">
    <location>
        <begin position="265"/>
        <end position="293"/>
    </location>
</feature>
<proteinExistence type="predicted"/>
<protein>
    <submittedName>
        <fullName evidence="2">Uncharacterized protein</fullName>
    </submittedName>
</protein>
<sequence length="391" mass="42568">MATAYTSTTAAEVVEALIAATASASISSLTATSTINAAVPAPAAAGYGLPNALPTTHNRWIAVAGDLALYNSTLLLVAAAILQHTAVFGILFFLRGFSPKRALDLHYLAIVFALSFIAAPIVFLVDLRIDQIKLLFFLEHEAVEFLIAIRVLAPAVFVARRSGLIVLVCWCALVAVTVPVVLDEHFHHAADIVAWCAFLSDFLVGISGLALVRRWLVGRPASRFMARKMRAEAMAGLGFMIHGFITISVGPIFALVLFHNLNPSAFAFAWVAVFFSAFFAVGFAVPVAGIFFGNIWCCIGHRKAISPGQVEWAEDLDKEQAMRCEVSHEGAPTPMYVFRAPNEEARSPDEAWRVQLPEERYAASQSVRADPDQQMSSNIYCWDVLKDLLAR</sequence>
<feature type="transmembrane region" description="Helical" evidence="1">
    <location>
        <begin position="106"/>
        <end position="125"/>
    </location>
</feature>
<keyword evidence="1" id="KW-1133">Transmembrane helix</keyword>
<feature type="transmembrane region" description="Helical" evidence="1">
    <location>
        <begin position="74"/>
        <end position="94"/>
    </location>
</feature>